<dbReference type="AlphaFoldDB" id="F0GVE1"/>
<dbReference type="Proteomes" id="UP000005286">
    <property type="component" value="Unassembled WGS sequence"/>
</dbReference>
<keyword evidence="2" id="KW-1185">Reference proteome</keyword>
<dbReference type="Pfam" id="PF08282">
    <property type="entry name" value="Hydrolase_3"/>
    <property type="match status" value="1"/>
</dbReference>
<dbReference type="CDD" id="cd07516">
    <property type="entry name" value="HAD_Pase"/>
    <property type="match status" value="1"/>
</dbReference>
<dbReference type="PROSITE" id="PS01228">
    <property type="entry name" value="COF_1"/>
    <property type="match status" value="1"/>
</dbReference>
<dbReference type="PANTHER" id="PTHR10000:SF8">
    <property type="entry name" value="HAD SUPERFAMILY HYDROLASE-LIKE, TYPE 3"/>
    <property type="match status" value="1"/>
</dbReference>
<name>F0GVE1_9FIRM</name>
<dbReference type="GO" id="GO:0000287">
    <property type="term" value="F:magnesium ion binding"/>
    <property type="evidence" value="ECO:0007669"/>
    <property type="project" value="TreeGrafter"/>
</dbReference>
<dbReference type="SFLD" id="SFLDS00003">
    <property type="entry name" value="Haloacid_Dehalogenase"/>
    <property type="match status" value="1"/>
</dbReference>
<sequence>MIKLITIDVDGTLVTPLKRLTKENIAAIEKAKKAGIHIALVSGRPFHSMVDLNKRLGLDKKGHFTICQNGSYVFDNFIQKPMFGTFQSPSDLVKVAKLLENYRLDISAMDGENFYSNKKRSNIYTKIDAKIHKMPIKIVDYENLPEDMEFGRFMALGSKGEIKRFVENMPDEIKNNYYPVQTAPFLVEIMNKNTNKGYAISQMADKLGYKMEEVMAIGNEKNDIPMLEAAGFAVAMGNAVDELKKHADYITKSNLKSGVGYAIDKLLKNNKEKFS</sequence>
<dbReference type="RefSeq" id="WP_004834758.1">
    <property type="nucleotide sequence ID" value="NZ_AEXM01000016.1"/>
</dbReference>
<dbReference type="NCBIfam" id="TIGR00099">
    <property type="entry name" value="Cof-subfamily"/>
    <property type="match status" value="1"/>
</dbReference>
<dbReference type="InterPro" id="IPR023214">
    <property type="entry name" value="HAD_sf"/>
</dbReference>
<dbReference type="EMBL" id="AEXM01000016">
    <property type="protein sequence ID" value="EGC82165.1"/>
    <property type="molecule type" value="Genomic_DNA"/>
</dbReference>
<dbReference type="PANTHER" id="PTHR10000">
    <property type="entry name" value="PHOSPHOSERINE PHOSPHATASE"/>
    <property type="match status" value="1"/>
</dbReference>
<comment type="caution">
    <text evidence="1">The sequence shown here is derived from an EMBL/GenBank/DDBJ whole genome shotgun (WGS) entry which is preliminary data.</text>
</comment>
<protein>
    <submittedName>
        <fullName evidence="1">Cof-like hydrolase</fullName>
    </submittedName>
</protein>
<dbReference type="STRING" id="879305.HMPREF9290_0772"/>
<accession>F0GVE1</accession>
<dbReference type="Gene3D" id="3.40.50.1000">
    <property type="entry name" value="HAD superfamily/HAD-like"/>
    <property type="match status" value="1"/>
</dbReference>
<dbReference type="eggNOG" id="COG0561">
    <property type="taxonomic scope" value="Bacteria"/>
</dbReference>
<organism evidence="1 2">
    <name type="scientific">Anaerococcus prevotii ACS-065-V-Col13</name>
    <dbReference type="NCBI Taxonomy" id="879305"/>
    <lineage>
        <taxon>Bacteria</taxon>
        <taxon>Bacillati</taxon>
        <taxon>Bacillota</taxon>
        <taxon>Tissierellia</taxon>
        <taxon>Tissierellales</taxon>
        <taxon>Peptoniphilaceae</taxon>
        <taxon>Anaerococcus</taxon>
    </lineage>
</organism>
<evidence type="ECO:0000313" key="1">
    <source>
        <dbReference type="EMBL" id="EGC82165.1"/>
    </source>
</evidence>
<dbReference type="InterPro" id="IPR000150">
    <property type="entry name" value="Cof"/>
</dbReference>
<dbReference type="Gene3D" id="3.30.1240.10">
    <property type="match status" value="1"/>
</dbReference>
<dbReference type="PATRIC" id="fig|879305.3.peg.772"/>
<dbReference type="InterPro" id="IPR036412">
    <property type="entry name" value="HAD-like_sf"/>
</dbReference>
<keyword evidence="1" id="KW-0378">Hydrolase</keyword>
<reference evidence="1 2" key="1">
    <citation type="submission" date="2011-01" db="EMBL/GenBank/DDBJ databases">
        <authorList>
            <person name="Durkin A.S."/>
            <person name="Madupu R."/>
            <person name="Torralba M."/>
            <person name="Gillis M."/>
            <person name="Methe B."/>
            <person name="Sutton G."/>
            <person name="Nelson K.E."/>
        </authorList>
    </citation>
    <scope>NUCLEOTIDE SEQUENCE [LARGE SCALE GENOMIC DNA]</scope>
    <source>
        <strain evidence="1 2">ACS-065-V-Col13</strain>
    </source>
</reference>
<proteinExistence type="predicted"/>
<dbReference type="SFLD" id="SFLDG01140">
    <property type="entry name" value="C2.B:_Phosphomannomutase_and_P"/>
    <property type="match status" value="1"/>
</dbReference>
<dbReference type="GO" id="GO:0005829">
    <property type="term" value="C:cytosol"/>
    <property type="evidence" value="ECO:0007669"/>
    <property type="project" value="TreeGrafter"/>
</dbReference>
<gene>
    <name evidence="1" type="ORF">HMPREF9290_0772</name>
</gene>
<dbReference type="GO" id="GO:0016791">
    <property type="term" value="F:phosphatase activity"/>
    <property type="evidence" value="ECO:0007669"/>
    <property type="project" value="TreeGrafter"/>
</dbReference>
<evidence type="ECO:0000313" key="2">
    <source>
        <dbReference type="Proteomes" id="UP000005286"/>
    </source>
</evidence>
<dbReference type="SUPFAM" id="SSF56784">
    <property type="entry name" value="HAD-like"/>
    <property type="match status" value="1"/>
</dbReference>